<proteinExistence type="predicted"/>
<accession>A0AAW1M9Z6</accession>
<dbReference type="Pfam" id="PF15386">
    <property type="entry name" value="Tantalus"/>
    <property type="match status" value="1"/>
</dbReference>
<name>A0AAW1M9Z6_POPJA</name>
<sequence>MIQNWCLSAQLMELNSNMASLELNEESISTVSIDNSGLPNSISKQDLRRSTRIKKQINLSVGAAHTHRKKIDKGDSKSKIEQYYLSKQVRRLPSTLETIYEEPKSSNNEVQYMSVKKFKRVLNFDEENFVLHKNKRSKKRLMKAKKVTASNRISTRKKVSMEALLRKLEAVEEENKESSTRIE</sequence>
<feature type="domain" description="Tantalus-like" evidence="2">
    <location>
        <begin position="70"/>
        <end position="117"/>
    </location>
</feature>
<evidence type="ECO:0000313" key="4">
    <source>
        <dbReference type="Proteomes" id="UP001458880"/>
    </source>
</evidence>
<dbReference type="Proteomes" id="UP001458880">
    <property type="component" value="Unassembled WGS sequence"/>
</dbReference>
<dbReference type="AlphaFoldDB" id="A0AAW1M9Z6"/>
<evidence type="ECO:0000259" key="2">
    <source>
        <dbReference type="Pfam" id="PF15386"/>
    </source>
</evidence>
<organism evidence="3 4">
    <name type="scientific">Popillia japonica</name>
    <name type="common">Japanese beetle</name>
    <dbReference type="NCBI Taxonomy" id="7064"/>
    <lineage>
        <taxon>Eukaryota</taxon>
        <taxon>Metazoa</taxon>
        <taxon>Ecdysozoa</taxon>
        <taxon>Arthropoda</taxon>
        <taxon>Hexapoda</taxon>
        <taxon>Insecta</taxon>
        <taxon>Pterygota</taxon>
        <taxon>Neoptera</taxon>
        <taxon>Endopterygota</taxon>
        <taxon>Coleoptera</taxon>
        <taxon>Polyphaga</taxon>
        <taxon>Scarabaeiformia</taxon>
        <taxon>Scarabaeidae</taxon>
        <taxon>Rutelinae</taxon>
        <taxon>Popillia</taxon>
    </lineage>
</organism>
<evidence type="ECO:0000313" key="3">
    <source>
        <dbReference type="EMBL" id="KAK9744671.1"/>
    </source>
</evidence>
<dbReference type="InterPro" id="IPR028149">
    <property type="entry name" value="Tantalus-like"/>
</dbReference>
<keyword evidence="4" id="KW-1185">Reference proteome</keyword>
<reference evidence="3 4" key="1">
    <citation type="journal article" date="2024" name="BMC Genomics">
        <title>De novo assembly and annotation of Popillia japonica's genome with initial clues to its potential as an invasive pest.</title>
        <authorList>
            <person name="Cucini C."/>
            <person name="Boschi S."/>
            <person name="Funari R."/>
            <person name="Cardaioli E."/>
            <person name="Iannotti N."/>
            <person name="Marturano G."/>
            <person name="Paoli F."/>
            <person name="Bruttini M."/>
            <person name="Carapelli A."/>
            <person name="Frati F."/>
            <person name="Nardi F."/>
        </authorList>
    </citation>
    <scope>NUCLEOTIDE SEQUENCE [LARGE SCALE GENOMIC DNA]</scope>
    <source>
        <strain evidence="3">DMR45628</strain>
    </source>
</reference>
<comment type="caution">
    <text evidence="3">The sequence shown here is derived from an EMBL/GenBank/DDBJ whole genome shotgun (WGS) entry which is preliminary data.</text>
</comment>
<gene>
    <name evidence="3" type="ORF">QE152_g7522</name>
</gene>
<dbReference type="EMBL" id="JASPKY010000055">
    <property type="protein sequence ID" value="KAK9744671.1"/>
    <property type="molecule type" value="Genomic_DNA"/>
</dbReference>
<evidence type="ECO:0000256" key="1">
    <source>
        <dbReference type="ARBA" id="ARBA00022553"/>
    </source>
</evidence>
<keyword evidence="1" id="KW-0597">Phosphoprotein</keyword>
<protein>
    <recommendedName>
        <fullName evidence="2">Tantalus-like domain-containing protein</fullName>
    </recommendedName>
</protein>